<dbReference type="Proteomes" id="UP001152320">
    <property type="component" value="Chromosome 7"/>
</dbReference>
<proteinExistence type="predicted"/>
<evidence type="ECO:0000313" key="2">
    <source>
        <dbReference type="EMBL" id="KAJ8039175.1"/>
    </source>
</evidence>
<feature type="compositionally biased region" description="Polar residues" evidence="1">
    <location>
        <begin position="15"/>
        <end position="25"/>
    </location>
</feature>
<accession>A0A9Q1C682</accession>
<reference evidence="2" key="1">
    <citation type="submission" date="2021-10" db="EMBL/GenBank/DDBJ databases">
        <title>Tropical sea cucumber genome reveals ecological adaptation and Cuvierian tubules defense mechanism.</title>
        <authorList>
            <person name="Chen T."/>
        </authorList>
    </citation>
    <scope>NUCLEOTIDE SEQUENCE</scope>
    <source>
        <strain evidence="2">Nanhai2018</strain>
        <tissue evidence="2">Muscle</tissue>
    </source>
</reference>
<sequence length="218" mass="23579">MLHPMKEQDSGEDSVGTNDNCNTSTQEEEDFEIGLCYELYRSGKGDKTSTVTTTSDTPDNDTPLDSETSLREEDPDPTLPGPDCDPTTEIQDDNGRRGYGKAGEHTESLPTMSDKGSSDSGQDPPLTLRRSTRSTAGYNPNPHNELRGTLKAITGSYSLYESSSSPLALEGNTACICNMGVMDTVFILAAVGPTLAPSSQFSMRTSNDKFLHQFFLSI</sequence>
<comment type="caution">
    <text evidence="2">The sequence shown here is derived from an EMBL/GenBank/DDBJ whole genome shotgun (WGS) entry which is preliminary data.</text>
</comment>
<dbReference type="AlphaFoldDB" id="A0A9Q1C682"/>
<dbReference type="EMBL" id="JAIZAY010000007">
    <property type="protein sequence ID" value="KAJ8039175.1"/>
    <property type="molecule type" value="Genomic_DNA"/>
</dbReference>
<protein>
    <submittedName>
        <fullName evidence="2">Uncharacterized protein</fullName>
    </submittedName>
</protein>
<gene>
    <name evidence="2" type="ORF">HOLleu_16811</name>
</gene>
<feature type="compositionally biased region" description="Polar residues" evidence="1">
    <location>
        <begin position="133"/>
        <end position="142"/>
    </location>
</feature>
<organism evidence="2 3">
    <name type="scientific">Holothuria leucospilota</name>
    <name type="common">Black long sea cucumber</name>
    <name type="synonym">Mertensiothuria leucospilota</name>
    <dbReference type="NCBI Taxonomy" id="206669"/>
    <lineage>
        <taxon>Eukaryota</taxon>
        <taxon>Metazoa</taxon>
        <taxon>Echinodermata</taxon>
        <taxon>Eleutherozoa</taxon>
        <taxon>Echinozoa</taxon>
        <taxon>Holothuroidea</taxon>
        <taxon>Aspidochirotacea</taxon>
        <taxon>Aspidochirotida</taxon>
        <taxon>Holothuriidae</taxon>
        <taxon>Holothuria</taxon>
    </lineage>
</organism>
<evidence type="ECO:0000256" key="1">
    <source>
        <dbReference type="SAM" id="MobiDB-lite"/>
    </source>
</evidence>
<feature type="compositionally biased region" description="Low complexity" evidence="1">
    <location>
        <begin position="48"/>
        <end position="57"/>
    </location>
</feature>
<feature type="compositionally biased region" description="Polar residues" evidence="1">
    <location>
        <begin position="108"/>
        <end position="121"/>
    </location>
</feature>
<keyword evidence="3" id="KW-1185">Reference proteome</keyword>
<evidence type="ECO:0000313" key="3">
    <source>
        <dbReference type="Proteomes" id="UP001152320"/>
    </source>
</evidence>
<name>A0A9Q1C682_HOLLE</name>
<feature type="region of interest" description="Disordered" evidence="1">
    <location>
        <begin position="1"/>
        <end position="30"/>
    </location>
</feature>
<feature type="region of interest" description="Disordered" evidence="1">
    <location>
        <begin position="42"/>
        <end position="147"/>
    </location>
</feature>